<accession>A0AAD5QIW2</accession>
<comment type="caution">
    <text evidence="2">The sequence shown here is derived from an EMBL/GenBank/DDBJ whole genome shotgun (WGS) entry which is preliminary data.</text>
</comment>
<evidence type="ECO:0000313" key="3">
    <source>
        <dbReference type="Proteomes" id="UP001196413"/>
    </source>
</evidence>
<dbReference type="Proteomes" id="UP001196413">
    <property type="component" value="Unassembled WGS sequence"/>
</dbReference>
<gene>
    <name evidence="2" type="ORF">KIN20_008371</name>
</gene>
<reference evidence="2" key="1">
    <citation type="submission" date="2021-06" db="EMBL/GenBank/DDBJ databases">
        <title>Parelaphostrongylus tenuis whole genome reference sequence.</title>
        <authorList>
            <person name="Garwood T.J."/>
            <person name="Larsen P.A."/>
            <person name="Fountain-Jones N.M."/>
            <person name="Garbe J.R."/>
            <person name="Macchietto M.G."/>
            <person name="Kania S.A."/>
            <person name="Gerhold R.W."/>
            <person name="Richards J.E."/>
            <person name="Wolf T.M."/>
        </authorList>
    </citation>
    <scope>NUCLEOTIDE SEQUENCE</scope>
    <source>
        <strain evidence="2">MNPRO001-30</strain>
        <tissue evidence="2">Meninges</tissue>
    </source>
</reference>
<evidence type="ECO:0000256" key="1">
    <source>
        <dbReference type="SAM" id="MobiDB-lite"/>
    </source>
</evidence>
<protein>
    <submittedName>
        <fullName evidence="2">Uncharacterized protein</fullName>
    </submittedName>
</protein>
<proteinExistence type="predicted"/>
<feature type="region of interest" description="Disordered" evidence="1">
    <location>
        <begin position="1"/>
        <end position="24"/>
    </location>
</feature>
<sequence length="159" mass="17378">MEFQMFHQTAKSSTASKEKPAWLPSGFSTGLPPAHYTHTFCDYTQMRPSTGFSSMMPKSNTLGAIAEMETSTTIPASTSSFDNMQQHAPHSNSYASIPSNPFVQQPFGGVPSTQRDQSHLPNSSTMMMSNPFAVPYHQARFGTDSLQSTGSAQSWNPFV</sequence>
<dbReference type="AlphaFoldDB" id="A0AAD5QIW2"/>
<organism evidence="2 3">
    <name type="scientific">Parelaphostrongylus tenuis</name>
    <name type="common">Meningeal worm</name>
    <dbReference type="NCBI Taxonomy" id="148309"/>
    <lineage>
        <taxon>Eukaryota</taxon>
        <taxon>Metazoa</taxon>
        <taxon>Ecdysozoa</taxon>
        <taxon>Nematoda</taxon>
        <taxon>Chromadorea</taxon>
        <taxon>Rhabditida</taxon>
        <taxon>Rhabditina</taxon>
        <taxon>Rhabditomorpha</taxon>
        <taxon>Strongyloidea</taxon>
        <taxon>Metastrongylidae</taxon>
        <taxon>Parelaphostrongylus</taxon>
    </lineage>
</organism>
<dbReference type="EMBL" id="JAHQIW010001321">
    <property type="protein sequence ID" value="KAJ1352167.1"/>
    <property type="molecule type" value="Genomic_DNA"/>
</dbReference>
<evidence type="ECO:0000313" key="2">
    <source>
        <dbReference type="EMBL" id="KAJ1352167.1"/>
    </source>
</evidence>
<name>A0AAD5QIW2_PARTN</name>
<keyword evidence="3" id="KW-1185">Reference proteome</keyword>
<feature type="compositionally biased region" description="Polar residues" evidence="1">
    <location>
        <begin position="1"/>
        <end position="15"/>
    </location>
</feature>
<feature type="compositionally biased region" description="Polar residues" evidence="1">
    <location>
        <begin position="111"/>
        <end position="126"/>
    </location>
</feature>
<feature type="region of interest" description="Disordered" evidence="1">
    <location>
        <begin position="107"/>
        <end position="126"/>
    </location>
</feature>